<dbReference type="EMBL" id="CM042044">
    <property type="protein sequence ID" value="KAI3686340.1"/>
    <property type="molecule type" value="Genomic_DNA"/>
</dbReference>
<sequence length="108" mass="11787">MGVSCLKNQQKCRKAKPALLTVIGSIVGAGDTGFNRNSLNSLIPCLVDFLSRVDWAARKAAVEALGRLAALEKVHLIAFKSSCLASLENKRFDKVKLVRESMNQTLEL</sequence>
<dbReference type="Proteomes" id="UP001056120">
    <property type="component" value="Linkage Group LG27"/>
</dbReference>
<reference evidence="2" key="1">
    <citation type="journal article" date="2022" name="Mol. Ecol. Resour.">
        <title>The genomes of chicory, endive, great burdock and yacon provide insights into Asteraceae palaeo-polyploidization history and plant inulin production.</title>
        <authorList>
            <person name="Fan W."/>
            <person name="Wang S."/>
            <person name="Wang H."/>
            <person name="Wang A."/>
            <person name="Jiang F."/>
            <person name="Liu H."/>
            <person name="Zhao H."/>
            <person name="Xu D."/>
            <person name="Zhang Y."/>
        </authorList>
    </citation>
    <scope>NUCLEOTIDE SEQUENCE [LARGE SCALE GENOMIC DNA]</scope>
    <source>
        <strain evidence="2">cv. Yunnan</strain>
    </source>
</reference>
<organism evidence="1 2">
    <name type="scientific">Smallanthus sonchifolius</name>
    <dbReference type="NCBI Taxonomy" id="185202"/>
    <lineage>
        <taxon>Eukaryota</taxon>
        <taxon>Viridiplantae</taxon>
        <taxon>Streptophyta</taxon>
        <taxon>Embryophyta</taxon>
        <taxon>Tracheophyta</taxon>
        <taxon>Spermatophyta</taxon>
        <taxon>Magnoliopsida</taxon>
        <taxon>eudicotyledons</taxon>
        <taxon>Gunneridae</taxon>
        <taxon>Pentapetalae</taxon>
        <taxon>asterids</taxon>
        <taxon>campanulids</taxon>
        <taxon>Asterales</taxon>
        <taxon>Asteraceae</taxon>
        <taxon>Asteroideae</taxon>
        <taxon>Heliantheae alliance</taxon>
        <taxon>Millerieae</taxon>
        <taxon>Smallanthus</taxon>
    </lineage>
</organism>
<protein>
    <submittedName>
        <fullName evidence="1">Uncharacterized protein</fullName>
    </submittedName>
</protein>
<accession>A0ACB8YMP6</accession>
<reference evidence="1 2" key="2">
    <citation type="journal article" date="2022" name="Mol. Ecol. Resour.">
        <title>The genomes of chicory, endive, great burdock and yacon provide insights into Asteraceae paleo-polyploidization history and plant inulin production.</title>
        <authorList>
            <person name="Fan W."/>
            <person name="Wang S."/>
            <person name="Wang H."/>
            <person name="Wang A."/>
            <person name="Jiang F."/>
            <person name="Liu H."/>
            <person name="Zhao H."/>
            <person name="Xu D."/>
            <person name="Zhang Y."/>
        </authorList>
    </citation>
    <scope>NUCLEOTIDE SEQUENCE [LARGE SCALE GENOMIC DNA]</scope>
    <source>
        <strain evidence="2">cv. Yunnan</strain>
        <tissue evidence="1">Leaves</tissue>
    </source>
</reference>
<evidence type="ECO:0000313" key="1">
    <source>
        <dbReference type="EMBL" id="KAI3686340.1"/>
    </source>
</evidence>
<gene>
    <name evidence="1" type="ORF">L1987_80014</name>
</gene>
<name>A0ACB8YMP6_9ASTR</name>
<evidence type="ECO:0000313" key="2">
    <source>
        <dbReference type="Proteomes" id="UP001056120"/>
    </source>
</evidence>
<comment type="caution">
    <text evidence="1">The sequence shown here is derived from an EMBL/GenBank/DDBJ whole genome shotgun (WGS) entry which is preliminary data.</text>
</comment>
<proteinExistence type="predicted"/>
<keyword evidence="2" id="KW-1185">Reference proteome</keyword>